<evidence type="ECO:0000256" key="1">
    <source>
        <dbReference type="SAM" id="SignalP"/>
    </source>
</evidence>
<comment type="caution">
    <text evidence="2">The sequence shown here is derived from an EMBL/GenBank/DDBJ whole genome shotgun (WGS) entry which is preliminary data.</text>
</comment>
<reference evidence="2 3" key="1">
    <citation type="submission" date="2023-01" db="EMBL/GenBank/DDBJ databases">
        <title>Analysis of 21 Apiospora genomes using comparative genomics revels a genus with tremendous synthesis potential of carbohydrate active enzymes and secondary metabolites.</title>
        <authorList>
            <person name="Sorensen T."/>
        </authorList>
    </citation>
    <scope>NUCLEOTIDE SEQUENCE [LARGE SCALE GENOMIC DNA]</scope>
    <source>
        <strain evidence="2 3">CBS 117206</strain>
    </source>
</reference>
<proteinExistence type="predicted"/>
<name>A0AAW0QMC6_9PEZI</name>
<keyword evidence="1" id="KW-0732">Signal</keyword>
<evidence type="ECO:0000313" key="3">
    <source>
        <dbReference type="Proteomes" id="UP001392437"/>
    </source>
</evidence>
<keyword evidence="3" id="KW-1185">Reference proteome</keyword>
<sequence>MHFAKAYASTALSSFILTSATPVHDKYQADVACHTSNNSPFFEDVADVVNQLYNQGGNCPNGINPPVHCASICSSLYVAYQFADKEVRPLSGGTAECYTLAKNSTAAIQLCGERLQTSDLTCDQVADYANQVKQMCQSQGLTEGTAKVGDGSKWVVVGHS</sequence>
<dbReference type="Proteomes" id="UP001392437">
    <property type="component" value="Unassembled WGS sequence"/>
</dbReference>
<protein>
    <submittedName>
        <fullName evidence="2">Uncharacterized protein</fullName>
    </submittedName>
</protein>
<accession>A0AAW0QMC6</accession>
<feature type="signal peptide" evidence="1">
    <location>
        <begin position="1"/>
        <end position="20"/>
    </location>
</feature>
<organism evidence="2 3">
    <name type="scientific">Apiospora kogelbergensis</name>
    <dbReference type="NCBI Taxonomy" id="1337665"/>
    <lineage>
        <taxon>Eukaryota</taxon>
        <taxon>Fungi</taxon>
        <taxon>Dikarya</taxon>
        <taxon>Ascomycota</taxon>
        <taxon>Pezizomycotina</taxon>
        <taxon>Sordariomycetes</taxon>
        <taxon>Xylariomycetidae</taxon>
        <taxon>Amphisphaeriales</taxon>
        <taxon>Apiosporaceae</taxon>
        <taxon>Apiospora</taxon>
    </lineage>
</organism>
<evidence type="ECO:0000313" key="2">
    <source>
        <dbReference type="EMBL" id="KAK8106376.1"/>
    </source>
</evidence>
<feature type="chain" id="PRO_5043441090" evidence="1">
    <location>
        <begin position="21"/>
        <end position="160"/>
    </location>
</feature>
<gene>
    <name evidence="2" type="ORF">PG999_009735</name>
</gene>
<dbReference type="EMBL" id="JAQQWP010000008">
    <property type="protein sequence ID" value="KAK8106376.1"/>
    <property type="molecule type" value="Genomic_DNA"/>
</dbReference>
<dbReference type="AlphaFoldDB" id="A0AAW0QMC6"/>